<reference evidence="1 2" key="1">
    <citation type="submission" date="2020-07" db="EMBL/GenBank/DDBJ databases">
        <title>Halophilic bacteria isolated from french cheeses.</title>
        <authorList>
            <person name="Kothe C.I."/>
            <person name="Farah-Kraiem B."/>
            <person name="Renault P."/>
            <person name="Dridi B."/>
        </authorList>
    </citation>
    <scope>NUCLEOTIDE SEQUENCE [LARGE SCALE GENOMIC DNA]</scope>
    <source>
        <strain evidence="1 2">FME14</strain>
    </source>
</reference>
<comment type="caution">
    <text evidence="1">The sequence shown here is derived from an EMBL/GenBank/DDBJ whole genome shotgun (WGS) entry which is preliminary data.</text>
</comment>
<protein>
    <submittedName>
        <fullName evidence="1">Abi family protein</fullName>
    </submittedName>
</protein>
<evidence type="ECO:0000313" key="1">
    <source>
        <dbReference type="EMBL" id="MBE0458093.1"/>
    </source>
</evidence>
<keyword evidence="2" id="KW-1185">Reference proteome</keyword>
<organism evidence="1 2">
    <name type="scientific">Pseudoalteromonas prydzensis</name>
    <dbReference type="NCBI Taxonomy" id="182141"/>
    <lineage>
        <taxon>Bacteria</taxon>
        <taxon>Pseudomonadati</taxon>
        <taxon>Pseudomonadota</taxon>
        <taxon>Gammaproteobacteria</taxon>
        <taxon>Alteromonadales</taxon>
        <taxon>Pseudoalteromonadaceae</taxon>
        <taxon>Pseudoalteromonas</taxon>
    </lineage>
</organism>
<dbReference type="Pfam" id="PF07751">
    <property type="entry name" value="Abi_2"/>
    <property type="match status" value="1"/>
</dbReference>
<accession>A0ABR9FMP5</accession>
<proteinExistence type="predicted"/>
<dbReference type="EMBL" id="RRZA01000032">
    <property type="protein sequence ID" value="MBE0458093.1"/>
    <property type="molecule type" value="Genomic_DNA"/>
</dbReference>
<gene>
    <name evidence="1" type="ORF">EI167_11650</name>
</gene>
<name>A0ABR9FMP5_9GAMM</name>
<sequence>MMAFNKPAITPEQQLTLLQQRGLSILDRPRALAFLQSVSFFRLTSYMRPFQVNAQHNFIAGTGFRQLAELYDFDRRLRLLVIDAIERAEVAVRGHISNHMGTTYESHWYLDAKHFKNNDQHNRLLDEIRRKQDNELRDYHRECQRIDKLKTDSTRKAKLKQKRQQESYARHYALTYSTPQLMPNWAMVEEITLGTLSHLYKNLSKDSDKKAIARGLGLEAPLLESWLHTLTAVRNICAHHSRLWNRELGIKPAVPKSRRVVWPDYLRNGNGNLHTRAAVILPILQHFMIYCAPHASWKQRLAELFNEFPNTPLARMGLPNDWQQDPFWQII</sequence>
<dbReference type="Proteomes" id="UP000707245">
    <property type="component" value="Unassembled WGS sequence"/>
</dbReference>
<dbReference type="InterPro" id="IPR011664">
    <property type="entry name" value="Abi_system_AbiD/AbiF-like"/>
</dbReference>
<dbReference type="RefSeq" id="WP_192541872.1">
    <property type="nucleotide sequence ID" value="NZ_JBQELX010000130.1"/>
</dbReference>
<evidence type="ECO:0000313" key="2">
    <source>
        <dbReference type="Proteomes" id="UP000707245"/>
    </source>
</evidence>